<keyword evidence="2" id="KW-0808">Transferase</keyword>
<dbReference type="InterPro" id="IPR018490">
    <property type="entry name" value="cNMP-bd_dom_sf"/>
</dbReference>
<sequence length="191" mass="22979">MSEILRQHLKKFVALDDGDFSSVLKYFRILHFKKKENLLTEGEVCRSNFFVARGCLRMFFIDEQGIEKTTQFALEHWWLADYFSFQKQQKSHFNIQAVENSEVWALNFHAQEQLLSDFPQMERYFRLVHQTAHAASQVRLRYVYDLSKEELYRYFSNNFPEFIQRVPQYLLASYLNMTPEYLSELRAKITS</sequence>
<keyword evidence="3" id="KW-1185">Reference proteome</keyword>
<evidence type="ECO:0000313" key="3">
    <source>
        <dbReference type="Proteomes" id="UP000189981"/>
    </source>
</evidence>
<keyword evidence="2" id="KW-0418">Kinase</keyword>
<dbReference type="InterPro" id="IPR014710">
    <property type="entry name" value="RmlC-like_jellyroll"/>
</dbReference>
<dbReference type="PROSITE" id="PS50042">
    <property type="entry name" value="CNMP_BINDING_3"/>
    <property type="match status" value="1"/>
</dbReference>
<dbReference type="OrthoDB" id="1092431at2"/>
<organism evidence="2 3">
    <name type="scientific">Daejeonella lutea</name>
    <dbReference type="NCBI Taxonomy" id="572036"/>
    <lineage>
        <taxon>Bacteria</taxon>
        <taxon>Pseudomonadati</taxon>
        <taxon>Bacteroidota</taxon>
        <taxon>Sphingobacteriia</taxon>
        <taxon>Sphingobacteriales</taxon>
        <taxon>Sphingobacteriaceae</taxon>
        <taxon>Daejeonella</taxon>
    </lineage>
</organism>
<name>A0A1T5DFZ4_9SPHI</name>
<dbReference type="CDD" id="cd00038">
    <property type="entry name" value="CAP_ED"/>
    <property type="match status" value="1"/>
</dbReference>
<proteinExistence type="predicted"/>
<reference evidence="3" key="1">
    <citation type="submission" date="2017-02" db="EMBL/GenBank/DDBJ databases">
        <authorList>
            <person name="Varghese N."/>
            <person name="Submissions S."/>
        </authorList>
    </citation>
    <scope>NUCLEOTIDE SEQUENCE [LARGE SCALE GENOMIC DNA]</scope>
    <source>
        <strain evidence="3">DSM 22385</strain>
    </source>
</reference>
<dbReference type="Proteomes" id="UP000189981">
    <property type="component" value="Unassembled WGS sequence"/>
</dbReference>
<dbReference type="SUPFAM" id="SSF51206">
    <property type="entry name" value="cAMP-binding domain-like"/>
    <property type="match status" value="1"/>
</dbReference>
<feature type="domain" description="Cyclic nucleotide-binding" evidence="1">
    <location>
        <begin position="11"/>
        <end position="123"/>
    </location>
</feature>
<dbReference type="AlphaFoldDB" id="A0A1T5DFZ4"/>
<dbReference type="GO" id="GO:0016301">
    <property type="term" value="F:kinase activity"/>
    <property type="evidence" value="ECO:0007669"/>
    <property type="project" value="UniProtKB-KW"/>
</dbReference>
<dbReference type="RefSeq" id="WP_079702841.1">
    <property type="nucleotide sequence ID" value="NZ_FUYR01000002.1"/>
</dbReference>
<dbReference type="EMBL" id="FUYR01000002">
    <property type="protein sequence ID" value="SKB70624.1"/>
    <property type="molecule type" value="Genomic_DNA"/>
</dbReference>
<evidence type="ECO:0000259" key="1">
    <source>
        <dbReference type="PROSITE" id="PS50042"/>
    </source>
</evidence>
<dbReference type="Gene3D" id="2.60.120.10">
    <property type="entry name" value="Jelly Rolls"/>
    <property type="match status" value="1"/>
</dbReference>
<protein>
    <submittedName>
        <fullName evidence="2">cAMP-binding domain of CRP or a regulatory subunit of cAMP-dependent protein kinases</fullName>
    </submittedName>
</protein>
<dbReference type="InterPro" id="IPR000595">
    <property type="entry name" value="cNMP-bd_dom"/>
</dbReference>
<dbReference type="Pfam" id="PF00027">
    <property type="entry name" value="cNMP_binding"/>
    <property type="match status" value="1"/>
</dbReference>
<dbReference type="STRING" id="572036.SAMN05661099_2328"/>
<evidence type="ECO:0000313" key="2">
    <source>
        <dbReference type="EMBL" id="SKB70624.1"/>
    </source>
</evidence>
<gene>
    <name evidence="2" type="ORF">SAMN05661099_2328</name>
</gene>
<accession>A0A1T5DFZ4</accession>